<gene>
    <name evidence="1" type="ORF">H9889_01840</name>
</gene>
<evidence type="ECO:0008006" key="3">
    <source>
        <dbReference type="Google" id="ProtNLM"/>
    </source>
</evidence>
<feature type="non-terminal residue" evidence="1">
    <location>
        <position position="1"/>
    </location>
</feature>
<proteinExistence type="predicted"/>
<organism evidence="1 2">
    <name type="scientific">Candidatus Ignatzschineria merdigallinarum</name>
    <dbReference type="NCBI Taxonomy" id="2838621"/>
    <lineage>
        <taxon>Bacteria</taxon>
        <taxon>Pseudomonadati</taxon>
        <taxon>Pseudomonadota</taxon>
        <taxon>Gammaproteobacteria</taxon>
        <taxon>Cardiobacteriales</taxon>
        <taxon>Ignatzschineriaceae</taxon>
        <taxon>Ignatzschineria</taxon>
    </lineage>
</organism>
<comment type="caution">
    <text evidence="1">The sequence shown here is derived from an EMBL/GenBank/DDBJ whole genome shotgun (WGS) entry which is preliminary data.</text>
</comment>
<evidence type="ECO:0000313" key="1">
    <source>
        <dbReference type="EMBL" id="HIW06054.1"/>
    </source>
</evidence>
<sequence length="76" mass="8384">QTAAERQLERLKRNRASVAVNLARGNARLSSESPLKLVGFKSEVDSEQWIVSTITHKMDSSTGFVSQLQAEVAPEE</sequence>
<accession>A0A9D1Q4L9</accession>
<name>A0A9D1Q4L9_9GAMM</name>
<reference evidence="1" key="2">
    <citation type="submission" date="2021-04" db="EMBL/GenBank/DDBJ databases">
        <authorList>
            <person name="Gilroy R."/>
        </authorList>
    </citation>
    <scope>NUCLEOTIDE SEQUENCE</scope>
    <source>
        <strain evidence="1">CHK160-9182</strain>
    </source>
</reference>
<dbReference type="EMBL" id="DXHP01000042">
    <property type="protein sequence ID" value="HIW06054.1"/>
    <property type="molecule type" value="Genomic_DNA"/>
</dbReference>
<reference evidence="1" key="1">
    <citation type="journal article" date="2021" name="PeerJ">
        <title>Extensive microbial diversity within the chicken gut microbiome revealed by metagenomics and culture.</title>
        <authorList>
            <person name="Gilroy R."/>
            <person name="Ravi A."/>
            <person name="Getino M."/>
            <person name="Pursley I."/>
            <person name="Horton D.L."/>
            <person name="Alikhan N.F."/>
            <person name="Baker D."/>
            <person name="Gharbi K."/>
            <person name="Hall N."/>
            <person name="Watson M."/>
            <person name="Adriaenssens E.M."/>
            <person name="Foster-Nyarko E."/>
            <person name="Jarju S."/>
            <person name="Secka A."/>
            <person name="Antonio M."/>
            <person name="Oren A."/>
            <person name="Chaudhuri R.R."/>
            <person name="La Ragione R."/>
            <person name="Hildebrand F."/>
            <person name="Pallen M.J."/>
        </authorList>
    </citation>
    <scope>NUCLEOTIDE SEQUENCE</scope>
    <source>
        <strain evidence="1">CHK160-9182</strain>
    </source>
</reference>
<evidence type="ECO:0000313" key="2">
    <source>
        <dbReference type="Proteomes" id="UP000823934"/>
    </source>
</evidence>
<dbReference type="Proteomes" id="UP000823934">
    <property type="component" value="Unassembled WGS sequence"/>
</dbReference>
<dbReference type="AlphaFoldDB" id="A0A9D1Q4L9"/>
<protein>
    <recommendedName>
        <fullName evidence="3">Phage tail protein</fullName>
    </recommendedName>
</protein>